<evidence type="ECO:0000259" key="1">
    <source>
        <dbReference type="PROSITE" id="PS50011"/>
    </source>
</evidence>
<dbReference type="InterPro" id="IPR001245">
    <property type="entry name" value="Ser-Thr/Tyr_kinase_cat_dom"/>
</dbReference>
<reference evidence="2 3" key="1">
    <citation type="submission" date="2012-04" db="EMBL/GenBank/DDBJ databases">
        <title>The Genome Sequence of Saprolegnia declina VS20.</title>
        <authorList>
            <consortium name="The Broad Institute Genome Sequencing Platform"/>
            <person name="Russ C."/>
            <person name="Nusbaum C."/>
            <person name="Tyler B."/>
            <person name="van West P."/>
            <person name="Dieguez-Uribeondo J."/>
            <person name="de Bruijn I."/>
            <person name="Tripathy S."/>
            <person name="Jiang R."/>
            <person name="Young S.K."/>
            <person name="Zeng Q."/>
            <person name="Gargeya S."/>
            <person name="Fitzgerald M."/>
            <person name="Haas B."/>
            <person name="Abouelleil A."/>
            <person name="Alvarado L."/>
            <person name="Arachchi H.M."/>
            <person name="Berlin A."/>
            <person name="Chapman S.B."/>
            <person name="Goldberg J."/>
            <person name="Griggs A."/>
            <person name="Gujja S."/>
            <person name="Hansen M."/>
            <person name="Howarth C."/>
            <person name="Imamovic A."/>
            <person name="Larimer J."/>
            <person name="McCowen C."/>
            <person name="Montmayeur A."/>
            <person name="Murphy C."/>
            <person name="Neiman D."/>
            <person name="Pearson M."/>
            <person name="Priest M."/>
            <person name="Roberts A."/>
            <person name="Saif S."/>
            <person name="Shea T."/>
            <person name="Sisk P."/>
            <person name="Sykes S."/>
            <person name="Wortman J."/>
            <person name="Nusbaum C."/>
            <person name="Birren B."/>
        </authorList>
    </citation>
    <scope>NUCLEOTIDE SEQUENCE [LARGE SCALE GENOMIC DNA]</scope>
    <source>
        <strain evidence="2 3">VS20</strain>
    </source>
</reference>
<gene>
    <name evidence="2" type="ORF">SDRG_17129</name>
</gene>
<sequence length="110" mass="12242">MLAPENEIPIVDLGEAVRIANPNSYNEVAGVGTYLWMVSEILAGRMVHATKADIFSFGIILSEIAMLVEPNSDMRFTTEFVLEKSVESGVRPTMDTSVPERICKLEPERR</sequence>
<name>T0PS01_SAPDV</name>
<dbReference type="InParanoid" id="T0PS01"/>
<organism evidence="2 3">
    <name type="scientific">Saprolegnia diclina (strain VS20)</name>
    <dbReference type="NCBI Taxonomy" id="1156394"/>
    <lineage>
        <taxon>Eukaryota</taxon>
        <taxon>Sar</taxon>
        <taxon>Stramenopiles</taxon>
        <taxon>Oomycota</taxon>
        <taxon>Saprolegniomycetes</taxon>
        <taxon>Saprolegniales</taxon>
        <taxon>Saprolegniaceae</taxon>
        <taxon>Saprolegnia</taxon>
    </lineage>
</organism>
<dbReference type="STRING" id="1156394.T0PS01"/>
<keyword evidence="3" id="KW-1185">Reference proteome</keyword>
<dbReference type="Pfam" id="PF07714">
    <property type="entry name" value="PK_Tyr_Ser-Thr"/>
    <property type="match status" value="1"/>
</dbReference>
<protein>
    <recommendedName>
        <fullName evidence="1">Protein kinase domain-containing protein</fullName>
    </recommendedName>
</protein>
<dbReference type="PROSITE" id="PS50011">
    <property type="entry name" value="PROTEIN_KINASE_DOM"/>
    <property type="match status" value="1"/>
</dbReference>
<dbReference type="VEuPathDB" id="FungiDB:SDRG_17129"/>
<dbReference type="Proteomes" id="UP000030762">
    <property type="component" value="Unassembled WGS sequence"/>
</dbReference>
<dbReference type="SUPFAM" id="SSF56112">
    <property type="entry name" value="Protein kinase-like (PK-like)"/>
    <property type="match status" value="1"/>
</dbReference>
<dbReference type="InterPro" id="IPR011009">
    <property type="entry name" value="Kinase-like_dom_sf"/>
</dbReference>
<proteinExistence type="predicted"/>
<dbReference type="GO" id="GO:0004672">
    <property type="term" value="F:protein kinase activity"/>
    <property type="evidence" value="ECO:0007669"/>
    <property type="project" value="InterPro"/>
</dbReference>
<accession>T0PS01</accession>
<dbReference type="RefSeq" id="XP_008621586.1">
    <property type="nucleotide sequence ID" value="XM_008623364.1"/>
</dbReference>
<dbReference type="EMBL" id="JH767332">
    <property type="protein sequence ID" value="EQC24981.1"/>
    <property type="molecule type" value="Genomic_DNA"/>
</dbReference>
<dbReference type="Gene3D" id="1.10.510.10">
    <property type="entry name" value="Transferase(Phosphotransferase) domain 1"/>
    <property type="match status" value="1"/>
</dbReference>
<feature type="domain" description="Protein kinase" evidence="1">
    <location>
        <begin position="1"/>
        <end position="110"/>
    </location>
</feature>
<evidence type="ECO:0000313" key="2">
    <source>
        <dbReference type="EMBL" id="EQC24981.1"/>
    </source>
</evidence>
<dbReference type="AlphaFoldDB" id="T0PS01"/>
<dbReference type="OrthoDB" id="4062651at2759"/>
<dbReference type="GeneID" id="19957856"/>
<dbReference type="GO" id="GO:0005524">
    <property type="term" value="F:ATP binding"/>
    <property type="evidence" value="ECO:0007669"/>
    <property type="project" value="InterPro"/>
</dbReference>
<evidence type="ECO:0000313" key="3">
    <source>
        <dbReference type="Proteomes" id="UP000030762"/>
    </source>
</evidence>
<dbReference type="InterPro" id="IPR000719">
    <property type="entry name" value="Prot_kinase_dom"/>
</dbReference>